<dbReference type="EMBL" id="JAODUP010000625">
    <property type="protein sequence ID" value="KAK2146203.1"/>
    <property type="molecule type" value="Genomic_DNA"/>
</dbReference>
<evidence type="ECO:0000313" key="2">
    <source>
        <dbReference type="EMBL" id="KAK2146203.1"/>
    </source>
</evidence>
<dbReference type="InterPro" id="IPR048324">
    <property type="entry name" value="ZSWIM1-3_RNaseH-like"/>
</dbReference>
<proteinExistence type="predicted"/>
<dbReference type="AlphaFoldDB" id="A0AAD9J4X1"/>
<feature type="domain" description="ZSWIM1/3 RNaseH-like" evidence="1">
    <location>
        <begin position="4"/>
        <end position="91"/>
    </location>
</feature>
<sequence>MSIRTQRCVTPNFPELLLLDATYKLDDMRVLLYVLVVVDGNGESVVIALWITGNEEWATISALMEIFIKYNDPANIKCVMADKDMTDRDVI</sequence>
<evidence type="ECO:0000313" key="3">
    <source>
        <dbReference type="Proteomes" id="UP001208570"/>
    </source>
</evidence>
<accession>A0AAD9J4X1</accession>
<protein>
    <recommendedName>
        <fullName evidence="1">ZSWIM1/3 RNaseH-like domain-containing protein</fullName>
    </recommendedName>
</protein>
<evidence type="ECO:0000259" key="1">
    <source>
        <dbReference type="Pfam" id="PF21056"/>
    </source>
</evidence>
<organism evidence="2 3">
    <name type="scientific">Paralvinella palmiformis</name>
    <dbReference type="NCBI Taxonomy" id="53620"/>
    <lineage>
        <taxon>Eukaryota</taxon>
        <taxon>Metazoa</taxon>
        <taxon>Spiralia</taxon>
        <taxon>Lophotrochozoa</taxon>
        <taxon>Annelida</taxon>
        <taxon>Polychaeta</taxon>
        <taxon>Sedentaria</taxon>
        <taxon>Canalipalpata</taxon>
        <taxon>Terebellida</taxon>
        <taxon>Terebelliformia</taxon>
        <taxon>Alvinellidae</taxon>
        <taxon>Paralvinella</taxon>
    </lineage>
</organism>
<name>A0AAD9J4X1_9ANNE</name>
<gene>
    <name evidence="2" type="ORF">LSH36_625g01043</name>
</gene>
<keyword evidence="3" id="KW-1185">Reference proteome</keyword>
<comment type="caution">
    <text evidence="2">The sequence shown here is derived from an EMBL/GenBank/DDBJ whole genome shotgun (WGS) entry which is preliminary data.</text>
</comment>
<dbReference type="Pfam" id="PF21056">
    <property type="entry name" value="ZSWIM1-3_RNaseH-like"/>
    <property type="match status" value="1"/>
</dbReference>
<dbReference type="Proteomes" id="UP001208570">
    <property type="component" value="Unassembled WGS sequence"/>
</dbReference>
<reference evidence="2" key="1">
    <citation type="journal article" date="2023" name="Mol. Biol. Evol.">
        <title>Third-Generation Sequencing Reveals the Adaptive Role of the Epigenome in Three Deep-Sea Polychaetes.</title>
        <authorList>
            <person name="Perez M."/>
            <person name="Aroh O."/>
            <person name="Sun Y."/>
            <person name="Lan Y."/>
            <person name="Juniper S.K."/>
            <person name="Young C.R."/>
            <person name="Angers B."/>
            <person name="Qian P.Y."/>
        </authorList>
    </citation>
    <scope>NUCLEOTIDE SEQUENCE</scope>
    <source>
        <strain evidence="2">P08H-3</strain>
    </source>
</reference>